<organism evidence="2 3">
    <name type="scientific">Litchfieldia luteola</name>
    <dbReference type="NCBI Taxonomy" id="682179"/>
    <lineage>
        <taxon>Bacteria</taxon>
        <taxon>Bacillati</taxon>
        <taxon>Bacillota</taxon>
        <taxon>Bacilli</taxon>
        <taxon>Bacillales</taxon>
        <taxon>Bacillaceae</taxon>
        <taxon>Litchfieldia</taxon>
    </lineage>
</organism>
<dbReference type="Proteomes" id="UP001516662">
    <property type="component" value="Unassembled WGS sequence"/>
</dbReference>
<dbReference type="EMBL" id="JADCLJ010000020">
    <property type="protein sequence ID" value="MBE4908947.1"/>
    <property type="molecule type" value="Genomic_DNA"/>
</dbReference>
<dbReference type="InterPro" id="IPR014957">
    <property type="entry name" value="IDEAL_dom"/>
</dbReference>
<accession>A0ABR9QKB2</accession>
<protein>
    <submittedName>
        <fullName evidence="2">IDEAL domain-containing protein</fullName>
    </submittedName>
</protein>
<reference evidence="2 3" key="1">
    <citation type="submission" date="2020-10" db="EMBL/GenBank/DDBJ databases">
        <title>Bacillus sp. HD4P25, an endophyte from a halophyte.</title>
        <authorList>
            <person name="Sun J.-Q."/>
        </authorList>
    </citation>
    <scope>NUCLEOTIDE SEQUENCE [LARGE SCALE GENOMIC DNA]</scope>
    <source>
        <strain evidence="2 3">YIM 93174</strain>
    </source>
</reference>
<evidence type="ECO:0000259" key="1">
    <source>
        <dbReference type="SMART" id="SM00914"/>
    </source>
</evidence>
<name>A0ABR9QKB2_9BACI</name>
<proteinExistence type="predicted"/>
<feature type="domain" description="IDEAL" evidence="1">
    <location>
        <begin position="38"/>
        <end position="74"/>
    </location>
</feature>
<evidence type="ECO:0000313" key="2">
    <source>
        <dbReference type="EMBL" id="MBE4908947.1"/>
    </source>
</evidence>
<evidence type="ECO:0000313" key="3">
    <source>
        <dbReference type="Proteomes" id="UP001516662"/>
    </source>
</evidence>
<gene>
    <name evidence="2" type="ORF">IMZ08_12835</name>
</gene>
<comment type="caution">
    <text evidence="2">The sequence shown here is derived from an EMBL/GenBank/DDBJ whole genome shotgun (WGS) entry which is preliminary data.</text>
</comment>
<keyword evidence="3" id="KW-1185">Reference proteome</keyword>
<dbReference type="SMART" id="SM00914">
    <property type="entry name" value="IDEAL"/>
    <property type="match status" value="1"/>
</dbReference>
<dbReference type="Gene3D" id="4.10.810.10">
    <property type="entry name" value="Virus Scaffolding Protein, Chain A"/>
    <property type="match status" value="1"/>
</dbReference>
<dbReference type="RefSeq" id="WP_193537054.1">
    <property type="nucleotide sequence ID" value="NZ_JADCLJ010000020.1"/>
</dbReference>
<dbReference type="InterPro" id="IPR027393">
    <property type="entry name" value="Virus_scaffolding_prot_C"/>
</dbReference>
<dbReference type="Pfam" id="PF08858">
    <property type="entry name" value="IDEAL"/>
    <property type="match status" value="1"/>
</dbReference>
<sequence length="82" mass="9917">MKTCKRQFVLIKNNDKKYISYNLTEADRFMFEQYAGMVLDEICYHFNLQRVQKSIDQALDNNDKQLFAELSLKYNQLLQENR</sequence>